<feature type="transmembrane region" description="Helical" evidence="1">
    <location>
        <begin position="501"/>
        <end position="524"/>
    </location>
</feature>
<dbReference type="EMBL" id="VLTN01000066">
    <property type="protein sequence ID" value="KAA0147481.1"/>
    <property type="molecule type" value="Genomic_DNA"/>
</dbReference>
<feature type="transmembrane region" description="Helical" evidence="1">
    <location>
        <begin position="599"/>
        <end position="616"/>
    </location>
</feature>
<keyword evidence="1" id="KW-0472">Membrane</keyword>
<comment type="caution">
    <text evidence="2">The sequence shown here is derived from an EMBL/GenBank/DDBJ whole genome shotgun (WGS) entry which is preliminary data.</text>
</comment>
<dbReference type="InterPro" id="IPR038330">
    <property type="entry name" value="TspO/MBR-related_sf"/>
</dbReference>
<name>A0A5A8C6E7_CAFRO</name>
<proteinExistence type="predicted"/>
<evidence type="ECO:0000313" key="2">
    <source>
        <dbReference type="EMBL" id="KAA0147481.1"/>
    </source>
</evidence>
<organism evidence="2 3">
    <name type="scientific">Cafeteria roenbergensis</name>
    <name type="common">Marine flagellate</name>
    <dbReference type="NCBI Taxonomy" id="33653"/>
    <lineage>
        <taxon>Eukaryota</taxon>
        <taxon>Sar</taxon>
        <taxon>Stramenopiles</taxon>
        <taxon>Bigyra</taxon>
        <taxon>Opalozoa</taxon>
        <taxon>Bicosoecida</taxon>
        <taxon>Cafeteriaceae</taxon>
        <taxon>Cafeteria</taxon>
    </lineage>
</organism>
<sequence length="719" mass="74465">MAVDPLRLTRYADQAHYRVMGKERMAVERPPMPSLDYKARLALQHSTRKGLAFEKFDEARAVGRLHDPVGLGTGFGVSDRATGPAVGAPRSGGLPPADDEDLLDALGSRYGAGAIGDDHLAAGCGAAARLAGFELLPGADGRAPTVVQRVPGLLTPAERRRMLELEVAQGKALRLRRKVLGARARREALLRARHPVGALGLGSAVTETDRAATDPATVGAAAAGDAESKADAGASADAAAGAGIAGSEPSSYAELRGARGRAAAAAASHAAARRVALMQSQNSAAAGTTLWCDGRAAPGSESESEPNPHGCGTRRLEIDSGDIPATPYFSQLNAVRPRARFVIDHLYLGSPTSFSVRAPSAFHPETMPDDRSSIVLGNVSGPGVSASSFAVAAGTDWTVGPAQSSAADPFALGLRSLTVAEHGRLMLAWAVWLRNDSTVTVRGELSGVRHLTLDKGIGYEVFVPATFALTIVSNGIIGNKVLGGLSVADVSHLYRTAITPAGYAFAIWGPIYLAGAGFAGYCAMNPEFAAKVGPMMTANLAMNAIWIPMFCAEYQIPSLAVIWAMLGTSTAVWQQVGAPSGPAASIGEWLAVRPFTSLYTSWLAVACTVATASALTKRDRPFDKFLGAEPSTWAKAIVPAVAAITVTLGAVRHDATMPAVAAWALFAIGIKQRQDKTYPGDASVASLATAAGYVCSAAAVAVFGMTLYRGDAWVVGATS</sequence>
<dbReference type="Gene3D" id="1.20.1260.100">
    <property type="entry name" value="TspO/MBR protein"/>
    <property type="match status" value="1"/>
</dbReference>
<gene>
    <name evidence="2" type="ORF">FNF29_07327</name>
</gene>
<accession>A0A5A8C6E7</accession>
<keyword evidence="1" id="KW-0812">Transmembrane</keyword>
<evidence type="ECO:0000313" key="3">
    <source>
        <dbReference type="Proteomes" id="UP000323011"/>
    </source>
</evidence>
<keyword evidence="3" id="KW-1185">Reference proteome</keyword>
<feature type="transmembrane region" description="Helical" evidence="1">
    <location>
        <begin position="545"/>
        <end position="566"/>
    </location>
</feature>
<dbReference type="AlphaFoldDB" id="A0A5A8C6E7"/>
<dbReference type="PANTHER" id="PTHR33802">
    <property type="entry name" value="SI:CH211-161H7.5-RELATED"/>
    <property type="match status" value="1"/>
</dbReference>
<dbReference type="PANTHER" id="PTHR33802:SF1">
    <property type="entry name" value="XK-RELATED PROTEIN"/>
    <property type="match status" value="1"/>
</dbReference>
<keyword evidence="1" id="KW-1133">Transmembrane helix</keyword>
<evidence type="ECO:0000256" key="1">
    <source>
        <dbReference type="SAM" id="Phobius"/>
    </source>
</evidence>
<protein>
    <submittedName>
        <fullName evidence="2">Uncharacterized protein</fullName>
    </submittedName>
</protein>
<dbReference type="Proteomes" id="UP000323011">
    <property type="component" value="Unassembled WGS sequence"/>
</dbReference>
<reference evidence="2 3" key="1">
    <citation type="submission" date="2019-07" db="EMBL/GenBank/DDBJ databases">
        <title>Genomes of Cafeteria roenbergensis.</title>
        <authorList>
            <person name="Fischer M.G."/>
            <person name="Hackl T."/>
            <person name="Roman M."/>
        </authorList>
    </citation>
    <scope>NUCLEOTIDE SEQUENCE [LARGE SCALE GENOMIC DNA]</scope>
    <source>
        <strain evidence="2 3">BVI</strain>
    </source>
</reference>